<dbReference type="RefSeq" id="WP_209594805.1">
    <property type="nucleotide sequence ID" value="NZ_JAGJCF010000007.1"/>
</dbReference>
<dbReference type="Proteomes" id="UP000678276">
    <property type="component" value="Unassembled WGS sequence"/>
</dbReference>
<comment type="caution">
    <text evidence="1">The sequence shown here is derived from an EMBL/GenBank/DDBJ whole genome shotgun (WGS) entry which is preliminary data.</text>
</comment>
<dbReference type="Pfam" id="PF06823">
    <property type="entry name" value="DUF1236"/>
    <property type="match status" value="1"/>
</dbReference>
<evidence type="ECO:0000313" key="1">
    <source>
        <dbReference type="EMBL" id="MBP0616309.1"/>
    </source>
</evidence>
<evidence type="ECO:0000313" key="2">
    <source>
        <dbReference type="Proteomes" id="UP000678276"/>
    </source>
</evidence>
<keyword evidence="2" id="KW-1185">Reference proteome</keyword>
<accession>A0ABS4BJY0</accession>
<protein>
    <recommendedName>
        <fullName evidence="3">DUF1236 domain-containing protein</fullName>
    </recommendedName>
</protein>
<name>A0ABS4BJY0_9HYPH</name>
<sequence length="101" mass="10771">MPAKTTRLAIAAIFGAAIFGLQLAMLVPASAANEKVNVLQYALAHPTDNARLPTPPALGDSVPASVKLQRPEGSSTFAYFYFRGQPVIVDMKTRSVVRIGE</sequence>
<organism evidence="1 2">
    <name type="scientific">Jiella mangrovi</name>
    <dbReference type="NCBI Taxonomy" id="2821407"/>
    <lineage>
        <taxon>Bacteria</taxon>
        <taxon>Pseudomonadati</taxon>
        <taxon>Pseudomonadota</taxon>
        <taxon>Alphaproteobacteria</taxon>
        <taxon>Hyphomicrobiales</taxon>
        <taxon>Aurantimonadaceae</taxon>
        <taxon>Jiella</taxon>
    </lineage>
</organism>
<proteinExistence type="predicted"/>
<reference evidence="1 2" key="1">
    <citation type="submission" date="2021-04" db="EMBL/GenBank/DDBJ databases">
        <title>Whole genome sequence of Jiella sp. KSK16Y-1.</title>
        <authorList>
            <person name="Tuo L."/>
        </authorList>
    </citation>
    <scope>NUCLEOTIDE SEQUENCE [LARGE SCALE GENOMIC DNA]</scope>
    <source>
        <strain evidence="1 2">KSK16Y-1</strain>
    </source>
</reference>
<dbReference type="EMBL" id="JAGJCF010000007">
    <property type="protein sequence ID" value="MBP0616309.1"/>
    <property type="molecule type" value="Genomic_DNA"/>
</dbReference>
<dbReference type="InterPro" id="IPR009642">
    <property type="entry name" value="DUF1236"/>
</dbReference>
<evidence type="ECO:0008006" key="3">
    <source>
        <dbReference type="Google" id="ProtNLM"/>
    </source>
</evidence>
<gene>
    <name evidence="1" type="ORF">J6595_12015</name>
</gene>